<dbReference type="Pfam" id="PF06312">
    <property type="entry name" value="Neurexophilin"/>
    <property type="match status" value="1"/>
</dbReference>
<evidence type="ECO:0000313" key="3">
    <source>
        <dbReference type="EMBL" id="CAK8679791.1"/>
    </source>
</evidence>
<evidence type="ECO:0000313" key="4">
    <source>
        <dbReference type="Proteomes" id="UP001642483"/>
    </source>
</evidence>
<proteinExistence type="predicted"/>
<dbReference type="Proteomes" id="UP001642483">
    <property type="component" value="Unassembled WGS sequence"/>
</dbReference>
<feature type="transmembrane region" description="Helical" evidence="1">
    <location>
        <begin position="14"/>
        <end position="33"/>
    </location>
</feature>
<keyword evidence="1" id="KW-0472">Membrane</keyword>
<evidence type="ECO:0000256" key="1">
    <source>
        <dbReference type="SAM" id="Phobius"/>
    </source>
</evidence>
<keyword evidence="1" id="KW-0812">Transmembrane</keyword>
<sequence>MCRVDEMLSKKKKAFAALVTIGIFLIFFQMLFFDRPLLKIYGQVKPSETLDPNSPYYGNIYQDRYGQPVRNASIYTNETYYTDWKQHFPEIILSMEKYKLQNPTHNPKAFTKSTSTVSLENSKANFKVGDTLVAHIQAKDGFNQDKTFGGDYFRARLICRSPNGTVTDGIACKIEDHLNGSYTLRVPLLMAGTFTLEVKLVIPVEGIDWFMNFTSMHNNKGLIYTATLQTKEEVECNIDLNTYKGYEDKLMCDYGNPRDGEPWFCLLPPSGKCSPITYLVCRESHRQRFPKVSDGIVQIEGSGRQITVSKETFNYDAAKMPAPSVYLHQGYWMKTLNSKLVTFREDFRKCLENTNVYMFGDSTMRQFFLELARIFSLAISGPDSTHVWQQPKIAQSKDTSSNISFYYRGHGPPFRNPGPPSSRPYITDSIDNIKVESGRQVYVIFTIGLHPLFYEPSLYIRRLSVIKKVIIRHHKLFPNTIFVVKGMNVVEWNEEWLILRYEVLLRDAFKNMPNVFYLNLWDMTVVAPLYQNYHPIQEVLAPQVLLLLDLMCKA</sequence>
<dbReference type="EMBL" id="CAWYQH010000068">
    <property type="protein sequence ID" value="CAK8679791.1"/>
    <property type="molecule type" value="Genomic_DNA"/>
</dbReference>
<feature type="domain" description="NXPE C-terminal" evidence="2">
    <location>
        <begin position="342"/>
        <end position="552"/>
    </location>
</feature>
<evidence type="ECO:0000259" key="2">
    <source>
        <dbReference type="Pfam" id="PF24536"/>
    </source>
</evidence>
<dbReference type="PANTHER" id="PTHR16165:SF5">
    <property type="entry name" value="NXPE FAMILY MEMBER 3"/>
    <property type="match status" value="1"/>
</dbReference>
<keyword evidence="4" id="KW-1185">Reference proteome</keyword>
<protein>
    <recommendedName>
        <fullName evidence="2">NXPE C-terminal domain-containing protein</fullName>
    </recommendedName>
</protein>
<dbReference type="PANTHER" id="PTHR16165">
    <property type="entry name" value="NXPE FAMILY MEMBER"/>
    <property type="match status" value="1"/>
</dbReference>
<dbReference type="InterPro" id="IPR026845">
    <property type="entry name" value="NXPH/NXPE"/>
</dbReference>
<name>A0ABP0FM51_CLALP</name>
<accession>A0ABP0FM51</accession>
<comment type="caution">
    <text evidence="3">The sequence shown here is derived from an EMBL/GenBank/DDBJ whole genome shotgun (WGS) entry which is preliminary data.</text>
</comment>
<organism evidence="3 4">
    <name type="scientific">Clavelina lepadiformis</name>
    <name type="common">Light-bulb sea squirt</name>
    <name type="synonym">Ascidia lepadiformis</name>
    <dbReference type="NCBI Taxonomy" id="159417"/>
    <lineage>
        <taxon>Eukaryota</taxon>
        <taxon>Metazoa</taxon>
        <taxon>Chordata</taxon>
        <taxon>Tunicata</taxon>
        <taxon>Ascidiacea</taxon>
        <taxon>Aplousobranchia</taxon>
        <taxon>Clavelinidae</taxon>
        <taxon>Clavelina</taxon>
    </lineage>
</organism>
<gene>
    <name evidence="3" type="ORF">CVLEPA_LOCUS10041</name>
</gene>
<dbReference type="InterPro" id="IPR057106">
    <property type="entry name" value="NXPE4_C"/>
</dbReference>
<reference evidence="3 4" key="1">
    <citation type="submission" date="2024-02" db="EMBL/GenBank/DDBJ databases">
        <authorList>
            <person name="Daric V."/>
            <person name="Darras S."/>
        </authorList>
    </citation>
    <scope>NUCLEOTIDE SEQUENCE [LARGE SCALE GENOMIC DNA]</scope>
</reference>
<dbReference type="InterPro" id="IPR013783">
    <property type="entry name" value="Ig-like_fold"/>
</dbReference>
<keyword evidence="1" id="KW-1133">Transmembrane helix</keyword>
<dbReference type="Gene3D" id="2.60.40.10">
    <property type="entry name" value="Immunoglobulins"/>
    <property type="match status" value="1"/>
</dbReference>
<dbReference type="Pfam" id="PF24536">
    <property type="entry name" value="NXPE4_C"/>
    <property type="match status" value="1"/>
</dbReference>